<reference evidence="9 10" key="1">
    <citation type="submission" date="2018-12" db="EMBL/GenBank/DDBJ databases">
        <authorList>
            <person name="Li F."/>
        </authorList>
    </citation>
    <scope>NUCLEOTIDE SEQUENCE [LARGE SCALE GENOMIC DNA]</scope>
    <source>
        <strain evidence="9 10">8H24J-4-2</strain>
    </source>
</reference>
<gene>
    <name evidence="9" type="ORF">ELQ92_02765</name>
</gene>
<dbReference type="Proteomes" id="UP000288603">
    <property type="component" value="Unassembled WGS sequence"/>
</dbReference>
<evidence type="ECO:0000256" key="2">
    <source>
        <dbReference type="ARBA" id="ARBA00008193"/>
    </source>
</evidence>
<feature type="transmembrane region" description="Helical" evidence="7">
    <location>
        <begin position="93"/>
        <end position="111"/>
    </location>
</feature>
<feature type="domain" description="Glycine transporter" evidence="8">
    <location>
        <begin position="11"/>
        <end position="87"/>
    </location>
</feature>
<organism evidence="9 10">
    <name type="scientific">Labedella populi</name>
    <dbReference type="NCBI Taxonomy" id="2498850"/>
    <lineage>
        <taxon>Bacteria</taxon>
        <taxon>Bacillati</taxon>
        <taxon>Actinomycetota</taxon>
        <taxon>Actinomycetes</taxon>
        <taxon>Micrococcales</taxon>
        <taxon>Microbacteriaceae</taxon>
        <taxon>Labedella</taxon>
    </lineage>
</organism>
<evidence type="ECO:0000256" key="7">
    <source>
        <dbReference type="SAM" id="Phobius"/>
    </source>
</evidence>
<comment type="similarity">
    <text evidence="2">Belongs to the UPF0126 family.</text>
</comment>
<evidence type="ECO:0000259" key="8">
    <source>
        <dbReference type="Pfam" id="PF03458"/>
    </source>
</evidence>
<keyword evidence="3" id="KW-1003">Cell membrane</keyword>
<evidence type="ECO:0000256" key="4">
    <source>
        <dbReference type="ARBA" id="ARBA00022692"/>
    </source>
</evidence>
<dbReference type="InterPro" id="IPR005115">
    <property type="entry name" value="Gly_transporter"/>
</dbReference>
<dbReference type="PANTHER" id="PTHR30506:SF3">
    <property type="entry name" value="UPF0126 INNER MEMBRANE PROTEIN YADS-RELATED"/>
    <property type="match status" value="1"/>
</dbReference>
<feature type="transmembrane region" description="Helical" evidence="7">
    <location>
        <begin position="117"/>
        <end position="137"/>
    </location>
</feature>
<feature type="transmembrane region" description="Helical" evidence="7">
    <location>
        <begin position="67"/>
        <end position="86"/>
    </location>
</feature>
<comment type="subcellular location">
    <subcellularLocation>
        <location evidence="1">Cell membrane</location>
        <topology evidence="1">Multi-pass membrane protein</topology>
    </subcellularLocation>
</comment>
<evidence type="ECO:0000256" key="5">
    <source>
        <dbReference type="ARBA" id="ARBA00022989"/>
    </source>
</evidence>
<evidence type="ECO:0000313" key="10">
    <source>
        <dbReference type="Proteomes" id="UP000288603"/>
    </source>
</evidence>
<comment type="caution">
    <text evidence="9">The sequence shown here is derived from an EMBL/GenBank/DDBJ whole genome shotgun (WGS) entry which is preliminary data.</text>
</comment>
<keyword evidence="5 7" id="KW-1133">Transmembrane helix</keyword>
<keyword evidence="4 7" id="KW-0812">Transmembrane</keyword>
<feature type="domain" description="Glycine transporter" evidence="8">
    <location>
        <begin position="100"/>
        <end position="172"/>
    </location>
</feature>
<evidence type="ECO:0000256" key="3">
    <source>
        <dbReference type="ARBA" id="ARBA00022475"/>
    </source>
</evidence>
<dbReference type="RefSeq" id="WP_128497435.1">
    <property type="nucleotide sequence ID" value="NZ_RZNC01000001.1"/>
</dbReference>
<accession>A0A3S3ZZ86</accession>
<evidence type="ECO:0000313" key="9">
    <source>
        <dbReference type="EMBL" id="RWZ68175.1"/>
    </source>
</evidence>
<dbReference type="OrthoDB" id="9791874at2"/>
<keyword evidence="6 7" id="KW-0472">Membrane</keyword>
<feature type="transmembrane region" description="Helical" evidence="7">
    <location>
        <begin position="36"/>
        <end position="55"/>
    </location>
</feature>
<proteinExistence type="inferred from homology"/>
<feature type="transmembrane region" description="Helical" evidence="7">
    <location>
        <begin position="149"/>
        <end position="171"/>
    </location>
</feature>
<protein>
    <recommendedName>
        <fullName evidence="8">Glycine transporter domain-containing protein</fullName>
    </recommendedName>
</protein>
<keyword evidence="10" id="KW-1185">Reference proteome</keyword>
<dbReference type="EMBL" id="RZNC01000001">
    <property type="protein sequence ID" value="RWZ68175.1"/>
    <property type="molecule type" value="Genomic_DNA"/>
</dbReference>
<dbReference type="Pfam" id="PF03458">
    <property type="entry name" value="Gly_transporter"/>
    <property type="match status" value="2"/>
</dbReference>
<dbReference type="GO" id="GO:0005886">
    <property type="term" value="C:plasma membrane"/>
    <property type="evidence" value="ECO:0007669"/>
    <property type="project" value="UniProtKB-SubCell"/>
</dbReference>
<dbReference type="PANTHER" id="PTHR30506">
    <property type="entry name" value="INNER MEMBRANE PROTEIN"/>
    <property type="match status" value="1"/>
</dbReference>
<feature type="transmembrane region" description="Helical" evidence="7">
    <location>
        <begin position="177"/>
        <end position="197"/>
    </location>
</feature>
<feature type="transmembrane region" description="Helical" evidence="7">
    <location>
        <begin position="6"/>
        <end position="29"/>
    </location>
</feature>
<evidence type="ECO:0000256" key="1">
    <source>
        <dbReference type="ARBA" id="ARBA00004651"/>
    </source>
</evidence>
<dbReference type="AlphaFoldDB" id="A0A3S3ZZ86"/>
<sequence length="215" mass="22125">MDNALFAVPLWVELVAAGLGGLQGAMFAAGYRDHRIDVLGVVAIGIGTSLGGSLLRDVVLNQPPVVVWSNWYLLVAAAGALIGMALEHIFQRLNWLITGLDAVVIGLFGAIGTSKALVLGVPTVGAIFIGVIAAVGGSVVRDVSLGLPVAFLQVGSLYAVAAGAGAGLLVLLDSVGVPIPASGLACVIATTVIRLAAVRFRWTFPEQTTLRHVRR</sequence>
<evidence type="ECO:0000256" key="6">
    <source>
        <dbReference type="ARBA" id="ARBA00023136"/>
    </source>
</evidence>
<name>A0A3S3ZZ86_9MICO</name>